<dbReference type="InterPro" id="IPR037066">
    <property type="entry name" value="Plug_dom_sf"/>
</dbReference>
<keyword evidence="3" id="KW-0732">Signal</keyword>
<proteinExistence type="inferred from homology"/>
<evidence type="ECO:0000313" key="5">
    <source>
        <dbReference type="EMBL" id="QBZ83603.1"/>
    </source>
</evidence>
<evidence type="ECO:0000313" key="6">
    <source>
        <dbReference type="Proteomes" id="UP000296201"/>
    </source>
</evidence>
<dbReference type="InterPro" id="IPR012910">
    <property type="entry name" value="Plug_dom"/>
</dbReference>
<evidence type="ECO:0000259" key="4">
    <source>
        <dbReference type="Pfam" id="PF07715"/>
    </source>
</evidence>
<keyword evidence="1" id="KW-0812">Transmembrane</keyword>
<evidence type="ECO:0000256" key="2">
    <source>
        <dbReference type="SAM" id="MobiDB-lite"/>
    </source>
</evidence>
<dbReference type="PANTHER" id="PTHR30069:SF49">
    <property type="entry name" value="OUTER MEMBRANE PROTEIN C"/>
    <property type="match status" value="1"/>
</dbReference>
<dbReference type="RefSeq" id="WP_223260863.1">
    <property type="nucleotide sequence ID" value="NZ_CP032096.1"/>
</dbReference>
<dbReference type="Pfam" id="PF07715">
    <property type="entry name" value="Plug"/>
    <property type="match status" value="1"/>
</dbReference>
<evidence type="ECO:0000256" key="3">
    <source>
        <dbReference type="SAM" id="SignalP"/>
    </source>
</evidence>
<keyword evidence="1" id="KW-0998">Cell outer membrane</keyword>
<gene>
    <name evidence="5" type="ORF">GHNINEIG_01663</name>
</gene>
<comment type="subcellular location">
    <subcellularLocation>
        <location evidence="1">Cell outer membrane</location>
        <topology evidence="1">Multi-pass membrane protein</topology>
    </subcellularLocation>
</comment>
<comment type="similarity">
    <text evidence="1">Belongs to the TonB-dependent receptor family.</text>
</comment>
<dbReference type="EMBL" id="CP032096">
    <property type="protein sequence ID" value="QBZ83603.1"/>
    <property type="molecule type" value="Genomic_DNA"/>
</dbReference>
<keyword evidence="1" id="KW-0472">Membrane</keyword>
<keyword evidence="6" id="KW-1185">Reference proteome</keyword>
<organism evidence="5 6">
    <name type="scientific">Hydrogenovibrio crunogenus</name>
    <dbReference type="NCBI Taxonomy" id="39765"/>
    <lineage>
        <taxon>Bacteria</taxon>
        <taxon>Pseudomonadati</taxon>
        <taxon>Pseudomonadota</taxon>
        <taxon>Gammaproteobacteria</taxon>
        <taxon>Thiotrichales</taxon>
        <taxon>Piscirickettsiaceae</taxon>
        <taxon>Hydrogenovibrio</taxon>
    </lineage>
</organism>
<keyword evidence="1" id="KW-1134">Transmembrane beta strand</keyword>
<dbReference type="PANTHER" id="PTHR30069">
    <property type="entry name" value="TONB-DEPENDENT OUTER MEMBRANE RECEPTOR"/>
    <property type="match status" value="1"/>
</dbReference>
<dbReference type="PROSITE" id="PS52016">
    <property type="entry name" value="TONB_DEPENDENT_REC_3"/>
    <property type="match status" value="1"/>
</dbReference>
<sequence precursor="true">MNQSPLYIAILAALSTSTLSSTTYAETDKLKKITVAATAEEAAPQEDTHTSAELLDNGNSETGDVLRQVNGVSAARKGGHGLDPQIRGQQYSQLNILLDGAKIEGGCPNRMDPPTSYSEVSSYDEVVVIRGVNSVLNGPGGSGGTILFNRQKPTYNPEKNHLRRSLCWEIEYFKL</sequence>
<dbReference type="Proteomes" id="UP000296201">
    <property type="component" value="Chromosome"/>
</dbReference>
<feature type="domain" description="TonB-dependent receptor plug" evidence="4">
    <location>
        <begin position="47"/>
        <end position="145"/>
    </location>
</feature>
<protein>
    <submittedName>
        <fullName evidence="5">TonB-dependent receptor</fullName>
    </submittedName>
</protein>
<dbReference type="GO" id="GO:0009279">
    <property type="term" value="C:cell outer membrane"/>
    <property type="evidence" value="ECO:0007669"/>
    <property type="project" value="UniProtKB-SubCell"/>
</dbReference>
<dbReference type="Gene3D" id="2.170.130.10">
    <property type="entry name" value="TonB-dependent receptor, plug domain"/>
    <property type="match status" value="1"/>
</dbReference>
<feature type="chain" id="PRO_5020886120" evidence="3">
    <location>
        <begin position="26"/>
        <end position="175"/>
    </location>
</feature>
<keyword evidence="1" id="KW-0813">Transport</keyword>
<reference evidence="5 6" key="1">
    <citation type="submission" date="2018-08" db="EMBL/GenBank/DDBJ databases">
        <title>Horizontal acquisition of hydrogen conversion ability and other habitat adaptations in Hydrogenovibrio crunogenus strains.</title>
        <authorList>
            <person name="Gonnella G."/>
            <person name="Adam N."/>
            <person name="Perner M."/>
        </authorList>
    </citation>
    <scope>NUCLEOTIDE SEQUENCE [LARGE SCALE GENOMIC DNA]</scope>
    <source>
        <strain evidence="5 6">SP-41</strain>
    </source>
</reference>
<feature type="signal peptide" evidence="3">
    <location>
        <begin position="1"/>
        <end position="25"/>
    </location>
</feature>
<name>A0A4P7P0J0_9GAMM</name>
<dbReference type="SUPFAM" id="SSF56935">
    <property type="entry name" value="Porins"/>
    <property type="match status" value="1"/>
</dbReference>
<evidence type="ECO:0000256" key="1">
    <source>
        <dbReference type="PROSITE-ProRule" id="PRU01360"/>
    </source>
</evidence>
<accession>A0A4P7P0J0</accession>
<feature type="region of interest" description="Disordered" evidence="2">
    <location>
        <begin position="39"/>
        <end position="63"/>
    </location>
</feature>
<dbReference type="AlphaFoldDB" id="A0A4P7P0J0"/>
<keyword evidence="5" id="KW-0675">Receptor</keyword>
<dbReference type="InterPro" id="IPR039426">
    <property type="entry name" value="TonB-dep_rcpt-like"/>
</dbReference>
<dbReference type="GO" id="GO:0015344">
    <property type="term" value="F:siderophore uptake transmembrane transporter activity"/>
    <property type="evidence" value="ECO:0007669"/>
    <property type="project" value="TreeGrafter"/>
</dbReference>
<dbReference type="GO" id="GO:0044718">
    <property type="term" value="P:siderophore transmembrane transport"/>
    <property type="evidence" value="ECO:0007669"/>
    <property type="project" value="TreeGrafter"/>
</dbReference>